<proteinExistence type="predicted"/>
<sequence>MKLLVIILSLLSERYLVHAVSHRRFDWFPVYFKTICQYLPQTKQSLNQTIILLMVILPLLILSALLLFVFDHILFGFIGFLLNLVIFYYCLGPENPFYPVREDTDAESSELVVGNYFVKVNGQLFAVVFWYIVLGALGALVYRLISLCRTQEVTAPLATRLTDLLDWIPARITVFLYLLVGNFQRGIHFLSQNVLSAPKSNDLLLREGGLLAARAADAEPVQLPYAENLVEHAMIVYLVFLALFTLGAWL</sequence>
<feature type="transmembrane region" description="Helical" evidence="1">
    <location>
        <begin position="49"/>
        <end position="68"/>
    </location>
</feature>
<gene>
    <name evidence="2" type="ORF">Lmac_0724</name>
</gene>
<dbReference type="GO" id="GO:0046677">
    <property type="term" value="P:response to antibiotic"/>
    <property type="evidence" value="ECO:0007669"/>
    <property type="project" value="TreeGrafter"/>
</dbReference>
<accession>A0A0W0WBN2</accession>
<dbReference type="InterPro" id="IPR052966">
    <property type="entry name" value="Beta-lactamase_Reg"/>
</dbReference>
<keyword evidence="3" id="KW-1185">Reference proteome</keyword>
<dbReference type="RefSeq" id="WP_058451545.1">
    <property type="nucleotide sequence ID" value="NZ_CAAAIB010000005.1"/>
</dbReference>
<feature type="transmembrane region" description="Helical" evidence="1">
    <location>
        <begin position="73"/>
        <end position="91"/>
    </location>
</feature>
<dbReference type="STRING" id="466.Lmac_0724"/>
<dbReference type="EMBL" id="LNYL01000021">
    <property type="protein sequence ID" value="KTD29780.1"/>
    <property type="molecule type" value="Genomic_DNA"/>
</dbReference>
<evidence type="ECO:0000313" key="2">
    <source>
        <dbReference type="EMBL" id="KTD29780.1"/>
    </source>
</evidence>
<reference evidence="2 3" key="1">
    <citation type="submission" date="2015-11" db="EMBL/GenBank/DDBJ databases">
        <title>Genomic analysis of 38 Legionella species identifies large and diverse effector repertoires.</title>
        <authorList>
            <person name="Burstein D."/>
            <person name="Amaro F."/>
            <person name="Zusman T."/>
            <person name="Lifshitz Z."/>
            <person name="Cohen O."/>
            <person name="Gilbert J.A."/>
            <person name="Pupko T."/>
            <person name="Shuman H.A."/>
            <person name="Segal G."/>
        </authorList>
    </citation>
    <scope>NUCLEOTIDE SEQUENCE [LARGE SCALE GENOMIC DNA]</scope>
    <source>
        <strain evidence="2 3">PX-1-G2-E2</strain>
    </source>
</reference>
<dbReference type="PATRIC" id="fig|466.6.peg.778"/>
<keyword evidence="1" id="KW-0472">Membrane</keyword>
<feature type="transmembrane region" description="Helical" evidence="1">
    <location>
        <begin position="124"/>
        <end position="145"/>
    </location>
</feature>
<comment type="caution">
    <text evidence="2">The sequence shown here is derived from an EMBL/GenBank/DDBJ whole genome shotgun (WGS) entry which is preliminary data.</text>
</comment>
<feature type="transmembrane region" description="Helical" evidence="1">
    <location>
        <begin position="157"/>
        <end position="180"/>
    </location>
</feature>
<dbReference type="GO" id="GO:0005886">
    <property type="term" value="C:plasma membrane"/>
    <property type="evidence" value="ECO:0007669"/>
    <property type="project" value="TreeGrafter"/>
</dbReference>
<protein>
    <submittedName>
        <fullName evidence="2">Inner membrane protein AmpE</fullName>
    </submittedName>
</protein>
<organism evidence="2 3">
    <name type="scientific">Legionella maceachernii</name>
    <dbReference type="NCBI Taxonomy" id="466"/>
    <lineage>
        <taxon>Bacteria</taxon>
        <taxon>Pseudomonadati</taxon>
        <taxon>Pseudomonadota</taxon>
        <taxon>Gammaproteobacteria</taxon>
        <taxon>Legionellales</taxon>
        <taxon>Legionellaceae</taxon>
        <taxon>Legionella</taxon>
    </lineage>
</organism>
<dbReference type="PANTHER" id="PTHR38684:SF1">
    <property type="entry name" value="PROTEIN AMPE"/>
    <property type="match status" value="1"/>
</dbReference>
<dbReference type="OrthoDB" id="9811967at2"/>
<dbReference type="AlphaFoldDB" id="A0A0W0WBN2"/>
<keyword evidence="1" id="KW-0812">Transmembrane</keyword>
<dbReference type="PANTHER" id="PTHR38684">
    <property type="entry name" value="PROTEIN AMPE"/>
    <property type="match status" value="1"/>
</dbReference>
<dbReference type="Proteomes" id="UP000054908">
    <property type="component" value="Unassembled WGS sequence"/>
</dbReference>
<feature type="transmembrane region" description="Helical" evidence="1">
    <location>
        <begin position="229"/>
        <end position="249"/>
    </location>
</feature>
<evidence type="ECO:0000313" key="3">
    <source>
        <dbReference type="Proteomes" id="UP000054908"/>
    </source>
</evidence>
<name>A0A0W0WBN2_9GAMM</name>
<evidence type="ECO:0000256" key="1">
    <source>
        <dbReference type="SAM" id="Phobius"/>
    </source>
</evidence>
<keyword evidence="1" id="KW-1133">Transmembrane helix</keyword>